<dbReference type="EMBL" id="CP036434">
    <property type="protein sequence ID" value="QDV09052.1"/>
    <property type="molecule type" value="Genomic_DNA"/>
</dbReference>
<dbReference type="Pfam" id="PF01863">
    <property type="entry name" value="YgjP-like"/>
    <property type="match status" value="1"/>
</dbReference>
<dbReference type="AlphaFoldDB" id="A0A518EY94"/>
<dbReference type="OrthoDB" id="581382at2"/>
<name>A0A518EY94_9BACT</name>
<gene>
    <name evidence="2" type="ORF">Poly30_46090</name>
</gene>
<dbReference type="PANTHER" id="PTHR30399:SF1">
    <property type="entry name" value="UTP PYROPHOSPHATASE"/>
    <property type="match status" value="1"/>
</dbReference>
<evidence type="ECO:0000313" key="3">
    <source>
        <dbReference type="Proteomes" id="UP000320390"/>
    </source>
</evidence>
<dbReference type="CDD" id="cd07344">
    <property type="entry name" value="M48_yhfN_like"/>
    <property type="match status" value="1"/>
</dbReference>
<organism evidence="2 3">
    <name type="scientific">Saltatorellus ferox</name>
    <dbReference type="NCBI Taxonomy" id="2528018"/>
    <lineage>
        <taxon>Bacteria</taxon>
        <taxon>Pseudomonadati</taxon>
        <taxon>Planctomycetota</taxon>
        <taxon>Planctomycetia</taxon>
        <taxon>Planctomycetia incertae sedis</taxon>
        <taxon>Saltatorellus</taxon>
    </lineage>
</organism>
<dbReference type="PANTHER" id="PTHR30399">
    <property type="entry name" value="UNCHARACTERIZED PROTEIN YGJP"/>
    <property type="match status" value="1"/>
</dbReference>
<dbReference type="Gene3D" id="3.30.2010.10">
    <property type="entry name" value="Metalloproteases ('zincins'), catalytic domain"/>
    <property type="match status" value="1"/>
</dbReference>
<dbReference type="Proteomes" id="UP000320390">
    <property type="component" value="Chromosome"/>
</dbReference>
<feature type="domain" description="YgjP-like metallopeptidase" evidence="1">
    <location>
        <begin position="37"/>
        <end position="151"/>
    </location>
</feature>
<evidence type="ECO:0000313" key="2">
    <source>
        <dbReference type="EMBL" id="QDV09052.1"/>
    </source>
</evidence>
<reference evidence="2 3" key="1">
    <citation type="submission" date="2019-02" db="EMBL/GenBank/DDBJ databases">
        <title>Deep-cultivation of Planctomycetes and their phenomic and genomic characterization uncovers novel biology.</title>
        <authorList>
            <person name="Wiegand S."/>
            <person name="Jogler M."/>
            <person name="Boedeker C."/>
            <person name="Pinto D."/>
            <person name="Vollmers J."/>
            <person name="Rivas-Marin E."/>
            <person name="Kohn T."/>
            <person name="Peeters S.H."/>
            <person name="Heuer A."/>
            <person name="Rast P."/>
            <person name="Oberbeckmann S."/>
            <person name="Bunk B."/>
            <person name="Jeske O."/>
            <person name="Meyerdierks A."/>
            <person name="Storesund J.E."/>
            <person name="Kallscheuer N."/>
            <person name="Luecker S."/>
            <person name="Lage O.M."/>
            <person name="Pohl T."/>
            <person name="Merkel B.J."/>
            <person name="Hornburger P."/>
            <person name="Mueller R.-W."/>
            <person name="Bruemmer F."/>
            <person name="Labrenz M."/>
            <person name="Spormann A.M."/>
            <person name="Op den Camp H."/>
            <person name="Overmann J."/>
            <person name="Amann R."/>
            <person name="Jetten M.S.M."/>
            <person name="Mascher T."/>
            <person name="Medema M.H."/>
            <person name="Devos D.P."/>
            <person name="Kaster A.-K."/>
            <person name="Ovreas L."/>
            <person name="Rohde M."/>
            <person name="Galperin M.Y."/>
            <person name="Jogler C."/>
        </authorList>
    </citation>
    <scope>NUCLEOTIDE SEQUENCE [LARGE SCALE GENOMIC DNA]</scope>
    <source>
        <strain evidence="2 3">Poly30</strain>
    </source>
</reference>
<dbReference type="RefSeq" id="WP_145202769.1">
    <property type="nucleotide sequence ID" value="NZ_CP036434.1"/>
</dbReference>
<sequence>MARDPLHYLGGYPEKTLLQVQRLIDEGRLGAHVAARYEGVHDRTTNKALFEYVKDLKRHYMRTAPPVSRATYDDRLMAAEKALGLHTFSSKAHGGKLRASSDIRIAGVFRDAPEPFLRMIVVHELAHLREKDHNKAFYRMCESMEPDYHQLEFDARLFLTAKELERAAN</sequence>
<dbReference type="InterPro" id="IPR002725">
    <property type="entry name" value="YgjP-like_metallopeptidase"/>
</dbReference>
<accession>A0A518EY94</accession>
<evidence type="ECO:0000259" key="1">
    <source>
        <dbReference type="Pfam" id="PF01863"/>
    </source>
</evidence>
<proteinExistence type="predicted"/>
<dbReference type="InterPro" id="IPR053136">
    <property type="entry name" value="UTP_pyrophosphatase-like"/>
</dbReference>
<protein>
    <recommendedName>
        <fullName evidence="1">YgjP-like metallopeptidase domain-containing protein</fullName>
    </recommendedName>
</protein>
<keyword evidence="3" id="KW-1185">Reference proteome</keyword>